<gene>
    <name evidence="2" type="ORF">G2W53_028721</name>
</gene>
<feature type="region of interest" description="Disordered" evidence="1">
    <location>
        <begin position="43"/>
        <end position="67"/>
    </location>
</feature>
<keyword evidence="3" id="KW-1185">Reference proteome</keyword>
<dbReference type="AlphaFoldDB" id="A0A834T400"/>
<feature type="region of interest" description="Disordered" evidence="1">
    <location>
        <begin position="1"/>
        <end position="25"/>
    </location>
</feature>
<name>A0A834T400_9FABA</name>
<comment type="caution">
    <text evidence="2">The sequence shown here is derived from an EMBL/GenBank/DDBJ whole genome shotgun (WGS) entry which is preliminary data.</text>
</comment>
<dbReference type="EMBL" id="JAAIUW010000009">
    <property type="protein sequence ID" value="KAF7814752.1"/>
    <property type="molecule type" value="Genomic_DNA"/>
</dbReference>
<proteinExistence type="predicted"/>
<dbReference type="Proteomes" id="UP000634136">
    <property type="component" value="Unassembled WGS sequence"/>
</dbReference>
<organism evidence="2 3">
    <name type="scientific">Senna tora</name>
    <dbReference type="NCBI Taxonomy" id="362788"/>
    <lineage>
        <taxon>Eukaryota</taxon>
        <taxon>Viridiplantae</taxon>
        <taxon>Streptophyta</taxon>
        <taxon>Embryophyta</taxon>
        <taxon>Tracheophyta</taxon>
        <taxon>Spermatophyta</taxon>
        <taxon>Magnoliopsida</taxon>
        <taxon>eudicotyledons</taxon>
        <taxon>Gunneridae</taxon>
        <taxon>Pentapetalae</taxon>
        <taxon>rosids</taxon>
        <taxon>fabids</taxon>
        <taxon>Fabales</taxon>
        <taxon>Fabaceae</taxon>
        <taxon>Caesalpinioideae</taxon>
        <taxon>Cassia clade</taxon>
        <taxon>Senna</taxon>
    </lineage>
</organism>
<reference evidence="2" key="1">
    <citation type="submission" date="2020-09" db="EMBL/GenBank/DDBJ databases">
        <title>Genome-Enabled Discovery of Anthraquinone Biosynthesis in Senna tora.</title>
        <authorList>
            <person name="Kang S.-H."/>
            <person name="Pandey R.P."/>
            <person name="Lee C.-M."/>
            <person name="Sim J.-S."/>
            <person name="Jeong J.-T."/>
            <person name="Choi B.-S."/>
            <person name="Jung M."/>
            <person name="Ginzburg D."/>
            <person name="Zhao K."/>
            <person name="Won S.Y."/>
            <person name="Oh T.-J."/>
            <person name="Yu Y."/>
            <person name="Kim N.-H."/>
            <person name="Lee O.R."/>
            <person name="Lee T.-H."/>
            <person name="Bashyal P."/>
            <person name="Kim T.-S."/>
            <person name="Lee W.-H."/>
            <person name="Kawkins C."/>
            <person name="Kim C.-K."/>
            <person name="Kim J.S."/>
            <person name="Ahn B.O."/>
            <person name="Rhee S.Y."/>
            <person name="Sohng J.K."/>
        </authorList>
    </citation>
    <scope>NUCLEOTIDE SEQUENCE</scope>
    <source>
        <tissue evidence="2">Leaf</tissue>
    </source>
</reference>
<evidence type="ECO:0000256" key="1">
    <source>
        <dbReference type="SAM" id="MobiDB-lite"/>
    </source>
</evidence>
<protein>
    <submittedName>
        <fullName evidence="2">Uncharacterized protein</fullName>
    </submittedName>
</protein>
<accession>A0A834T400</accession>
<evidence type="ECO:0000313" key="2">
    <source>
        <dbReference type="EMBL" id="KAF7814752.1"/>
    </source>
</evidence>
<evidence type="ECO:0000313" key="3">
    <source>
        <dbReference type="Proteomes" id="UP000634136"/>
    </source>
</evidence>
<sequence>MNFRSGSGFELEREPSSPAAAMESLGKSSNFYEKEKYKQIRRLVPPNLSVSGGPMVKKQGEDGGEAW</sequence>